<sequence>WAGTSSLQILSGWGTILLCPAPGRKFRCSPLLWHCTCGHEVNWISLLFQLKPNRLFLFFFLQG</sequence>
<dbReference type="Ensembl" id="ENSFALT00000043251.1">
    <property type="protein sequence ID" value="ENSFALP00000017089.1"/>
    <property type="gene ID" value="ENSFALG00000025018.1"/>
</dbReference>
<reference evidence="1" key="3">
    <citation type="submission" date="2025-09" db="UniProtKB">
        <authorList>
            <consortium name="Ensembl"/>
        </authorList>
    </citation>
    <scope>IDENTIFICATION</scope>
</reference>
<proteinExistence type="predicted"/>
<accession>A0A803V2Y3</accession>
<dbReference type="Proteomes" id="UP000016665">
    <property type="component" value="Chromosome 5"/>
</dbReference>
<reference evidence="1 2" key="1">
    <citation type="journal article" date="2012" name="Nature">
        <title>The genomic landscape of species divergence in Ficedula flycatchers.</title>
        <authorList>
            <person name="Ellegren H."/>
            <person name="Smeds L."/>
            <person name="Burri R."/>
            <person name="Olason P.I."/>
            <person name="Backstrom N."/>
            <person name="Kawakami T."/>
            <person name="Kunstner A."/>
            <person name="Makinen H."/>
            <person name="Nadachowska-Brzyska K."/>
            <person name="Qvarnstrom A."/>
            <person name="Uebbing S."/>
            <person name="Wolf J.B."/>
        </authorList>
    </citation>
    <scope>NUCLEOTIDE SEQUENCE [LARGE SCALE GENOMIC DNA]</scope>
</reference>
<evidence type="ECO:0000313" key="2">
    <source>
        <dbReference type="Proteomes" id="UP000016665"/>
    </source>
</evidence>
<protein>
    <submittedName>
        <fullName evidence="1">Uncharacterized protein</fullName>
    </submittedName>
</protein>
<name>A0A803V2Y3_FICAL</name>
<evidence type="ECO:0000313" key="1">
    <source>
        <dbReference type="Ensembl" id="ENSFALP00000017089.1"/>
    </source>
</evidence>
<reference evidence="1" key="2">
    <citation type="submission" date="2025-08" db="UniProtKB">
        <authorList>
            <consortium name="Ensembl"/>
        </authorList>
    </citation>
    <scope>IDENTIFICATION</scope>
</reference>
<organism evidence="1 2">
    <name type="scientific">Ficedula albicollis</name>
    <name type="common">Collared flycatcher</name>
    <name type="synonym">Muscicapa albicollis</name>
    <dbReference type="NCBI Taxonomy" id="59894"/>
    <lineage>
        <taxon>Eukaryota</taxon>
        <taxon>Metazoa</taxon>
        <taxon>Chordata</taxon>
        <taxon>Craniata</taxon>
        <taxon>Vertebrata</taxon>
        <taxon>Euteleostomi</taxon>
        <taxon>Archelosauria</taxon>
        <taxon>Archosauria</taxon>
        <taxon>Dinosauria</taxon>
        <taxon>Saurischia</taxon>
        <taxon>Theropoda</taxon>
        <taxon>Coelurosauria</taxon>
        <taxon>Aves</taxon>
        <taxon>Neognathae</taxon>
        <taxon>Neoaves</taxon>
        <taxon>Telluraves</taxon>
        <taxon>Australaves</taxon>
        <taxon>Passeriformes</taxon>
        <taxon>Muscicapidae</taxon>
        <taxon>Ficedula</taxon>
    </lineage>
</organism>
<dbReference type="AlphaFoldDB" id="A0A803V2Y3"/>
<keyword evidence="2" id="KW-1185">Reference proteome</keyword>